<dbReference type="Pfam" id="PF07678">
    <property type="entry name" value="TED_complement"/>
    <property type="match status" value="1"/>
</dbReference>
<dbReference type="InterPro" id="IPR013783">
    <property type="entry name" value="Ig-like_fold"/>
</dbReference>
<dbReference type="SMART" id="SM01360">
    <property type="entry name" value="A2M"/>
    <property type="match status" value="1"/>
</dbReference>
<dbReference type="SUPFAM" id="SSF49410">
    <property type="entry name" value="Alpha-macroglobulin receptor domain"/>
    <property type="match status" value="1"/>
</dbReference>
<name>A0A9C6SZ78_DROAB</name>
<dbReference type="InterPro" id="IPR001599">
    <property type="entry name" value="Macroglobln_a2"/>
</dbReference>
<dbReference type="RefSeq" id="XP_051858561.1">
    <property type="nucleotide sequence ID" value="XM_052002601.1"/>
</dbReference>
<dbReference type="GO" id="GO:0005615">
    <property type="term" value="C:extracellular space"/>
    <property type="evidence" value="ECO:0007669"/>
    <property type="project" value="InterPro"/>
</dbReference>
<dbReference type="Pfam" id="PF07703">
    <property type="entry name" value="A2M_BRD"/>
    <property type="match status" value="1"/>
</dbReference>
<dbReference type="InterPro" id="IPR009048">
    <property type="entry name" value="A-macroglobulin_rcpt-bd"/>
</dbReference>
<feature type="transmembrane region" description="Helical" evidence="3">
    <location>
        <begin position="52"/>
        <end position="73"/>
    </location>
</feature>
<dbReference type="InterPro" id="IPR011626">
    <property type="entry name" value="Alpha-macroglobulin_TED"/>
</dbReference>
<keyword evidence="3" id="KW-1133">Transmembrane helix</keyword>
<accession>A0A9C6SZ78</accession>
<evidence type="ECO:0000256" key="3">
    <source>
        <dbReference type="SAM" id="Phobius"/>
    </source>
</evidence>
<dbReference type="SMART" id="SM01361">
    <property type="entry name" value="A2M_recep"/>
    <property type="match status" value="1"/>
</dbReference>
<keyword evidence="7" id="KW-1185">Reference proteome</keyword>
<reference evidence="8" key="1">
    <citation type="submission" date="2025-08" db="UniProtKB">
        <authorList>
            <consortium name="RefSeq"/>
        </authorList>
    </citation>
    <scope>IDENTIFICATION</scope>
    <source>
        <strain evidence="8">15112-1751.03</strain>
        <tissue evidence="8">Whole Adult</tissue>
    </source>
</reference>
<dbReference type="InterPro" id="IPR008930">
    <property type="entry name" value="Terpenoid_cyclase/PrenylTrfase"/>
</dbReference>
<evidence type="ECO:0000313" key="8">
    <source>
        <dbReference type="RefSeq" id="XP_051858561.1"/>
    </source>
</evidence>
<dbReference type="Gene3D" id="2.60.40.1930">
    <property type="match status" value="2"/>
</dbReference>
<dbReference type="GO" id="GO:0004866">
    <property type="term" value="F:endopeptidase inhibitor activity"/>
    <property type="evidence" value="ECO:0007669"/>
    <property type="project" value="InterPro"/>
</dbReference>
<dbReference type="SMART" id="SM01359">
    <property type="entry name" value="A2M_N_2"/>
    <property type="match status" value="1"/>
</dbReference>
<dbReference type="Gene3D" id="2.60.40.690">
    <property type="entry name" value="Alpha-macroglobulin, receptor-binding domain"/>
    <property type="match status" value="1"/>
</dbReference>
<dbReference type="Gene3D" id="2.60.40.2950">
    <property type="match status" value="1"/>
</dbReference>
<gene>
    <name evidence="8" type="primary">LOC127565187</name>
</gene>
<evidence type="ECO:0000256" key="1">
    <source>
        <dbReference type="ARBA" id="ARBA00022729"/>
    </source>
</evidence>
<dbReference type="SUPFAM" id="SSF48239">
    <property type="entry name" value="Terpenoid cyclases/Protein prenyltransferases"/>
    <property type="match status" value="1"/>
</dbReference>
<evidence type="ECO:0000313" key="7">
    <source>
        <dbReference type="Proteomes" id="UP000515160"/>
    </source>
</evidence>
<dbReference type="InterPro" id="IPR011625">
    <property type="entry name" value="A2M_N_BRD"/>
</dbReference>
<dbReference type="Gene3D" id="2.60.40.10">
    <property type="entry name" value="Immunoglobulins"/>
    <property type="match status" value="2"/>
</dbReference>
<keyword evidence="3" id="KW-0472">Membrane</keyword>
<evidence type="ECO:0000256" key="2">
    <source>
        <dbReference type="ARBA" id="ARBA00022966"/>
    </source>
</evidence>
<dbReference type="Pfam" id="PF07677">
    <property type="entry name" value="A2M_recep"/>
    <property type="match status" value="1"/>
</dbReference>
<feature type="transmembrane region" description="Helical" evidence="3">
    <location>
        <begin position="12"/>
        <end position="32"/>
    </location>
</feature>
<dbReference type="PANTHER" id="PTHR11412">
    <property type="entry name" value="MACROGLOBULIN / COMPLEMENT"/>
    <property type="match status" value="1"/>
</dbReference>
<dbReference type="Gene3D" id="2.60.120.1540">
    <property type="match status" value="1"/>
</dbReference>
<proteinExistence type="predicted"/>
<keyword evidence="3" id="KW-0812">Transmembrane</keyword>
<dbReference type="InterPro" id="IPR050473">
    <property type="entry name" value="A2M/Complement_sys"/>
</dbReference>
<dbReference type="Gene3D" id="1.50.10.20">
    <property type="match status" value="2"/>
</dbReference>
<dbReference type="PANTHER" id="PTHR11412:SF136">
    <property type="entry name" value="CD109 ANTIGEN"/>
    <property type="match status" value="1"/>
</dbReference>
<keyword evidence="1" id="KW-0732">Signal</keyword>
<dbReference type="Proteomes" id="UP000515160">
    <property type="component" value="Chromosome 2L"/>
</dbReference>
<evidence type="ECO:0000259" key="4">
    <source>
        <dbReference type="SMART" id="SM01359"/>
    </source>
</evidence>
<dbReference type="AlphaFoldDB" id="A0A9C6SZ78"/>
<dbReference type="GeneID" id="127565187"/>
<feature type="domain" description="Alpha-macroglobulin receptor-binding" evidence="6">
    <location>
        <begin position="1150"/>
        <end position="1234"/>
    </location>
</feature>
<organism evidence="7 8">
    <name type="scientific">Drosophila albomicans</name>
    <name type="common">Fruit fly</name>
    <dbReference type="NCBI Taxonomy" id="7291"/>
    <lineage>
        <taxon>Eukaryota</taxon>
        <taxon>Metazoa</taxon>
        <taxon>Ecdysozoa</taxon>
        <taxon>Arthropoda</taxon>
        <taxon>Hexapoda</taxon>
        <taxon>Insecta</taxon>
        <taxon>Pterygota</taxon>
        <taxon>Neoptera</taxon>
        <taxon>Endopterygota</taxon>
        <taxon>Diptera</taxon>
        <taxon>Brachycera</taxon>
        <taxon>Muscomorpha</taxon>
        <taxon>Ephydroidea</taxon>
        <taxon>Drosophilidae</taxon>
        <taxon>Drosophila</taxon>
    </lineage>
</organism>
<dbReference type="Pfam" id="PF00207">
    <property type="entry name" value="A2M"/>
    <property type="match status" value="1"/>
</dbReference>
<dbReference type="InterPro" id="IPR036595">
    <property type="entry name" value="A-macroglobulin_rcpt-bd_sf"/>
</dbReference>
<sequence length="1235" mass="141356">MYGLRPHWGSYYCSLIVYALLLLSLCSDVVIAENNETAYYMVSAAEVIFSKRSYGVVVGIFESSVSCSCEVILQGPRFYMSMQMQITPMHPMSSYRFKLPELESGDYSLTVNGLRGMNFTTTKKLTWQIFKNFVKIQTPKTKYWAGELLQFRVIFHNELMKIATPEYKATIWIEDAKGYRVCLYHEFPTIKGVFESELHIGRYPNIGAWHICVKNGVHTSEQCAQIQVEQFDPTFSETNSTLFKANRLRSLRPIKRRSRSRRSVSLGNSFPAEVYKAKIRSHKAKRIPKNENLIELNFGAPTQTTETMKFQLDQKLNYTIAVVMFNGMVLAAGTSYPDKNNTFTIDLRVTTLMWPFVHVTLYGMESGSTALYVATQTIKLKRGKHDHVNIMAPTVVKPGEVISLRVNAVGKSYMGLSAIDSRIFGVTNDNDFNEHYFDIIMGALLTFPHQVQLSENPKASNLGLFVLTNAKNIFEVKPKNVNETSSFIPKSAFTKPANPAASRKKKGMRMRSAAFHHIDSNIPKTKTTARKLYPSITLRRSPIDAYCCSLPPSNNDFNDVMLFESVEDTQPGWRNFTVHVPAKITEWKLNAFLMQPYTGLTLFQSKQPFISIQATKDLYLQYNVPRHIKVGELLVLPVHCFNQRPRKMNVVIKVKQNPEIFQQLDIKRRTFPASDYVEQNLQLARKSSNTLNLYIRALKAGTLRLSITAVSDALSDTVVHPIEIIQPGQLVTHHEDIYKKMGYRTMRTQFEIKLPHKPSANDVKCYLSADLIAANIQGLERIDRTDNGEQVISKVMGVYLLWDFVQGHNWMKKKWLRHLEDELNDGFQSMQRMRARDAGFSFAEKPEGNCTSVWLTGYALQMLQLLQKTPVTFDPRVIIQCEKYLLNHRVNRKEFVENCNTPERRKLSNLELSLDVLKGLQLSNRMIRIQESHRWVSKQLAKHANYQLEAKRGFNLQTWQKPNETTNGNWSEIRCNIEIAANILISQVTRKKDVTTEIYTWLISQLYGENCRVACFECSVARKAIYIYTRSLTSEPEVNLAVTVIGDNGQRKNIRFDSSNKYQTQMVNIQPKSQELNFIAYGLGELLVQCSYQYDPNQQADPDANVTTSYKIVVEQKKLKKISQSYINICLERDNKNRDFYIGSEIILRLQSGYVLSRNSVDQLVANKLVLQADSKEGNTKLIVRLGQIQFNKLTCLSVLVVLQHLVENLQPGTISISDTNSQLKPQVRNFNVTF</sequence>
<feature type="domain" description="Alpha-2-macroglobulin bait region" evidence="4">
    <location>
        <begin position="294"/>
        <end position="426"/>
    </location>
</feature>
<evidence type="ECO:0000259" key="6">
    <source>
        <dbReference type="SMART" id="SM01361"/>
    </source>
</evidence>
<keyword evidence="2" id="KW-0882">Thioester bond</keyword>
<dbReference type="OrthoDB" id="7883457at2759"/>
<evidence type="ECO:0000259" key="5">
    <source>
        <dbReference type="SMART" id="SM01360"/>
    </source>
</evidence>
<dbReference type="Gene3D" id="6.20.50.160">
    <property type="match status" value="1"/>
</dbReference>
<feature type="domain" description="Alpha-2-macroglobulin" evidence="5">
    <location>
        <begin position="560"/>
        <end position="654"/>
    </location>
</feature>
<protein>
    <submittedName>
        <fullName evidence="8">CD109 antigen-like</fullName>
    </submittedName>
</protein>